<feature type="chain" id="PRO_5013667175" evidence="2">
    <location>
        <begin position="19"/>
        <end position="119"/>
    </location>
</feature>
<keyword evidence="1" id="KW-0472">Membrane</keyword>
<evidence type="ECO:0000256" key="2">
    <source>
        <dbReference type="SAM" id="SignalP"/>
    </source>
</evidence>
<keyword evidence="1" id="KW-0812">Transmembrane</keyword>
<keyword evidence="2" id="KW-0732">Signal</keyword>
<feature type="transmembrane region" description="Helical" evidence="1">
    <location>
        <begin position="72"/>
        <end position="90"/>
    </location>
</feature>
<sequence>MHLPLFLLLVFFGAPAFCAPDRQLQEWIGEEKLFSDDLPTPPVLNSPVPTEVTLNPDQQAEVEAKKMTPIDLRSIMVICVFLVLIVYDICMRAMGPGFRVIVKYQPPGKKRVCSAVEDV</sequence>
<keyword evidence="4" id="KW-1185">Reference proteome</keyword>
<keyword evidence="1" id="KW-1133">Transmembrane helix</keyword>
<evidence type="ECO:0000313" key="4">
    <source>
        <dbReference type="Proteomes" id="UP000230233"/>
    </source>
</evidence>
<name>A0A2G5STL6_9PELO</name>
<protein>
    <submittedName>
        <fullName evidence="3">Uncharacterized protein</fullName>
    </submittedName>
</protein>
<dbReference type="EMBL" id="PDUG01000006">
    <property type="protein sequence ID" value="PIC18377.1"/>
    <property type="molecule type" value="Genomic_DNA"/>
</dbReference>
<organism evidence="3 4">
    <name type="scientific">Caenorhabditis nigoni</name>
    <dbReference type="NCBI Taxonomy" id="1611254"/>
    <lineage>
        <taxon>Eukaryota</taxon>
        <taxon>Metazoa</taxon>
        <taxon>Ecdysozoa</taxon>
        <taxon>Nematoda</taxon>
        <taxon>Chromadorea</taxon>
        <taxon>Rhabditida</taxon>
        <taxon>Rhabditina</taxon>
        <taxon>Rhabditomorpha</taxon>
        <taxon>Rhabditoidea</taxon>
        <taxon>Rhabditidae</taxon>
        <taxon>Peloderinae</taxon>
        <taxon>Caenorhabditis</taxon>
    </lineage>
</organism>
<dbReference type="Proteomes" id="UP000230233">
    <property type="component" value="Chromosome X"/>
</dbReference>
<evidence type="ECO:0000256" key="1">
    <source>
        <dbReference type="SAM" id="Phobius"/>
    </source>
</evidence>
<comment type="caution">
    <text evidence="3">The sequence shown here is derived from an EMBL/GenBank/DDBJ whole genome shotgun (WGS) entry which is preliminary data.</text>
</comment>
<proteinExistence type="predicted"/>
<dbReference type="AlphaFoldDB" id="A0A2G5STL6"/>
<evidence type="ECO:0000313" key="3">
    <source>
        <dbReference type="EMBL" id="PIC18377.1"/>
    </source>
</evidence>
<dbReference type="OrthoDB" id="10342852at2759"/>
<feature type="signal peptide" evidence="2">
    <location>
        <begin position="1"/>
        <end position="18"/>
    </location>
</feature>
<reference evidence="4" key="1">
    <citation type="submission" date="2017-10" db="EMBL/GenBank/DDBJ databases">
        <title>Rapid genome shrinkage in a self-fertile nematode reveals novel sperm competition proteins.</title>
        <authorList>
            <person name="Yin D."/>
            <person name="Schwarz E.M."/>
            <person name="Thomas C.G."/>
            <person name="Felde R.L."/>
            <person name="Korf I.F."/>
            <person name="Cutter A.D."/>
            <person name="Schartner C.M."/>
            <person name="Ralston E.J."/>
            <person name="Meyer B.J."/>
            <person name="Haag E.S."/>
        </authorList>
    </citation>
    <scope>NUCLEOTIDE SEQUENCE [LARGE SCALE GENOMIC DNA]</scope>
    <source>
        <strain evidence="4">JU1422</strain>
    </source>
</reference>
<gene>
    <name evidence="3" type="primary">Cnig_chr_X.g24292</name>
    <name evidence="3" type="ORF">B9Z55_024292</name>
</gene>
<accession>A0A2G5STL6</accession>